<evidence type="ECO:0000256" key="8">
    <source>
        <dbReference type="SAM" id="MobiDB-lite"/>
    </source>
</evidence>
<gene>
    <name evidence="10" type="ORF">SeMB42_g00726</name>
</gene>
<keyword evidence="4 7" id="KW-0863">Zinc-finger</keyword>
<name>A0A507DQQ1_9FUNG</name>
<dbReference type="GO" id="GO:0000981">
    <property type="term" value="F:DNA-binding transcription factor activity, RNA polymerase II-specific"/>
    <property type="evidence" value="ECO:0007669"/>
    <property type="project" value="TreeGrafter"/>
</dbReference>
<evidence type="ECO:0000256" key="1">
    <source>
        <dbReference type="ARBA" id="ARBA00004123"/>
    </source>
</evidence>
<evidence type="ECO:0000259" key="9">
    <source>
        <dbReference type="PROSITE" id="PS50157"/>
    </source>
</evidence>
<keyword evidence="6" id="KW-0539">Nucleus</keyword>
<dbReference type="VEuPathDB" id="FungiDB:SeMB42_g00726"/>
<evidence type="ECO:0000256" key="2">
    <source>
        <dbReference type="ARBA" id="ARBA00022723"/>
    </source>
</evidence>
<feature type="compositionally biased region" description="Pro residues" evidence="8">
    <location>
        <begin position="24"/>
        <end position="35"/>
    </location>
</feature>
<dbReference type="PANTHER" id="PTHR23226:SF416">
    <property type="entry name" value="FI01424P"/>
    <property type="match status" value="1"/>
</dbReference>
<evidence type="ECO:0000256" key="6">
    <source>
        <dbReference type="ARBA" id="ARBA00023242"/>
    </source>
</evidence>
<reference evidence="10 11" key="1">
    <citation type="journal article" date="2019" name="Sci. Rep.">
        <title>Comparative genomics of chytrid fungi reveal insights into the obligate biotrophic and pathogenic lifestyle of Synchytrium endobioticum.</title>
        <authorList>
            <person name="van de Vossenberg B.T.L.H."/>
            <person name="Warris S."/>
            <person name="Nguyen H.D.T."/>
            <person name="van Gent-Pelzer M.P.E."/>
            <person name="Joly D.L."/>
            <person name="van de Geest H.C."/>
            <person name="Bonants P.J.M."/>
            <person name="Smith D.S."/>
            <person name="Levesque C.A."/>
            <person name="van der Lee T.A.J."/>
        </authorList>
    </citation>
    <scope>NUCLEOTIDE SEQUENCE [LARGE SCALE GENOMIC DNA]</scope>
    <source>
        <strain evidence="10 11">MB42</strain>
    </source>
</reference>
<protein>
    <recommendedName>
        <fullName evidence="9">C2H2-type domain-containing protein</fullName>
    </recommendedName>
</protein>
<sequence>MIGSPSLVSNLQQETSNINHQRPNTPPVSTPPPTNACPSLTPVQALAVLLGRVADDPALGERAIKLRSALDAGSATQAPIVQLASQGLLWNAAHSRALNALAGIELPIASYCPTVNPQQQHMQHNVNAQSSEKSYNSTSTRTSDHSPASAMECCVMAKASSVQQNSSNHYDTTEANHEQGTPAQSDEGRHQPVQVVPGTNNTPYVTNCGVTIAFLKKRPKLPVYPCDTCGKTFKLIERLKTHRDKHLYPDLYACKQCGAKFSCERKLRSHQVKHTVLKPSVCPGCGLMWIAQGPFKIHVEKSSCLRD</sequence>
<feature type="domain" description="C2H2-type" evidence="9">
    <location>
        <begin position="252"/>
        <end position="279"/>
    </location>
</feature>
<evidence type="ECO:0000256" key="7">
    <source>
        <dbReference type="PROSITE-ProRule" id="PRU00042"/>
    </source>
</evidence>
<dbReference type="SMART" id="SM00355">
    <property type="entry name" value="ZnF_C2H2"/>
    <property type="match status" value="2"/>
</dbReference>
<comment type="subcellular location">
    <subcellularLocation>
        <location evidence="1">Nucleus</location>
    </subcellularLocation>
</comment>
<keyword evidence="3" id="KW-0677">Repeat</keyword>
<evidence type="ECO:0000256" key="4">
    <source>
        <dbReference type="ARBA" id="ARBA00022771"/>
    </source>
</evidence>
<dbReference type="InterPro" id="IPR036236">
    <property type="entry name" value="Znf_C2H2_sf"/>
</dbReference>
<feature type="compositionally biased region" description="Polar residues" evidence="8">
    <location>
        <begin position="120"/>
        <end position="141"/>
    </location>
</feature>
<dbReference type="STRING" id="286115.A0A507DQQ1"/>
<dbReference type="EMBL" id="QEAN01000015">
    <property type="protein sequence ID" value="TPX53555.1"/>
    <property type="molecule type" value="Genomic_DNA"/>
</dbReference>
<keyword evidence="2" id="KW-0479">Metal-binding</keyword>
<keyword evidence="11" id="KW-1185">Reference proteome</keyword>
<evidence type="ECO:0000256" key="5">
    <source>
        <dbReference type="ARBA" id="ARBA00022833"/>
    </source>
</evidence>
<evidence type="ECO:0000256" key="3">
    <source>
        <dbReference type="ARBA" id="ARBA00022737"/>
    </source>
</evidence>
<evidence type="ECO:0000313" key="10">
    <source>
        <dbReference type="EMBL" id="TPX53555.1"/>
    </source>
</evidence>
<dbReference type="Gene3D" id="3.30.160.60">
    <property type="entry name" value="Classic Zinc Finger"/>
    <property type="match status" value="1"/>
</dbReference>
<feature type="compositionally biased region" description="Polar residues" evidence="8">
    <location>
        <begin position="1"/>
        <end position="22"/>
    </location>
</feature>
<dbReference type="Proteomes" id="UP000317494">
    <property type="component" value="Unassembled WGS sequence"/>
</dbReference>
<dbReference type="GO" id="GO:0005634">
    <property type="term" value="C:nucleus"/>
    <property type="evidence" value="ECO:0007669"/>
    <property type="project" value="UniProtKB-SubCell"/>
</dbReference>
<dbReference type="PROSITE" id="PS00028">
    <property type="entry name" value="ZINC_FINGER_C2H2_1"/>
    <property type="match status" value="1"/>
</dbReference>
<dbReference type="SUPFAM" id="SSF57667">
    <property type="entry name" value="beta-beta-alpha zinc fingers"/>
    <property type="match status" value="1"/>
</dbReference>
<feature type="region of interest" description="Disordered" evidence="8">
    <location>
        <begin position="120"/>
        <end position="147"/>
    </location>
</feature>
<dbReference type="PROSITE" id="PS50157">
    <property type="entry name" value="ZINC_FINGER_C2H2_2"/>
    <property type="match status" value="2"/>
</dbReference>
<evidence type="ECO:0000313" key="11">
    <source>
        <dbReference type="Proteomes" id="UP000317494"/>
    </source>
</evidence>
<dbReference type="AlphaFoldDB" id="A0A507DQQ1"/>
<dbReference type="InterPro" id="IPR013087">
    <property type="entry name" value="Znf_C2H2_type"/>
</dbReference>
<feature type="region of interest" description="Disordered" evidence="8">
    <location>
        <begin position="165"/>
        <end position="198"/>
    </location>
</feature>
<organism evidence="10 11">
    <name type="scientific">Synchytrium endobioticum</name>
    <dbReference type="NCBI Taxonomy" id="286115"/>
    <lineage>
        <taxon>Eukaryota</taxon>
        <taxon>Fungi</taxon>
        <taxon>Fungi incertae sedis</taxon>
        <taxon>Chytridiomycota</taxon>
        <taxon>Chytridiomycota incertae sedis</taxon>
        <taxon>Chytridiomycetes</taxon>
        <taxon>Synchytriales</taxon>
        <taxon>Synchytriaceae</taxon>
        <taxon>Synchytrium</taxon>
    </lineage>
</organism>
<accession>A0A507DQQ1</accession>
<feature type="region of interest" description="Disordered" evidence="8">
    <location>
        <begin position="1"/>
        <end position="36"/>
    </location>
</feature>
<dbReference type="GO" id="GO:0000978">
    <property type="term" value="F:RNA polymerase II cis-regulatory region sequence-specific DNA binding"/>
    <property type="evidence" value="ECO:0007669"/>
    <property type="project" value="TreeGrafter"/>
</dbReference>
<dbReference type="PANTHER" id="PTHR23226">
    <property type="entry name" value="ZINC FINGER AND SCAN DOMAIN-CONTAINING"/>
    <property type="match status" value="1"/>
</dbReference>
<dbReference type="GO" id="GO:0008270">
    <property type="term" value="F:zinc ion binding"/>
    <property type="evidence" value="ECO:0007669"/>
    <property type="project" value="UniProtKB-KW"/>
</dbReference>
<proteinExistence type="predicted"/>
<comment type="caution">
    <text evidence="10">The sequence shown here is derived from an EMBL/GenBank/DDBJ whole genome shotgun (WGS) entry which is preliminary data.</text>
</comment>
<feature type="domain" description="C2H2-type" evidence="9">
    <location>
        <begin position="224"/>
        <end position="246"/>
    </location>
</feature>
<keyword evidence="5" id="KW-0862">Zinc</keyword>